<dbReference type="HOGENOM" id="CLU_691539_0_0_1"/>
<feature type="compositionally biased region" description="Low complexity" evidence="1">
    <location>
        <begin position="97"/>
        <end position="110"/>
    </location>
</feature>
<feature type="transmembrane region" description="Helical" evidence="2">
    <location>
        <begin position="39"/>
        <end position="62"/>
    </location>
</feature>
<evidence type="ECO:0000256" key="2">
    <source>
        <dbReference type="SAM" id="Phobius"/>
    </source>
</evidence>
<dbReference type="AlphaFoldDB" id="A0A080YTY9"/>
<feature type="region of interest" description="Disordered" evidence="1">
    <location>
        <begin position="95"/>
        <end position="148"/>
    </location>
</feature>
<feature type="region of interest" description="Disordered" evidence="1">
    <location>
        <begin position="1"/>
        <end position="33"/>
    </location>
</feature>
<dbReference type="EMBL" id="HG670306">
    <property type="protein sequence ID" value="CDM86831.1"/>
    <property type="molecule type" value="Genomic_DNA"/>
</dbReference>
<keyword evidence="2" id="KW-0472">Membrane</keyword>
<feature type="compositionally biased region" description="Basic and acidic residues" evidence="1">
    <location>
        <begin position="17"/>
        <end position="29"/>
    </location>
</feature>
<name>A0A080YTY9_WHEAT</name>
<reference evidence="3" key="1">
    <citation type="journal article" date="2014" name="Science">
        <title>Structural and functional partitioning of bread wheat chromosome 3B.</title>
        <authorList>
            <person name="Choulet F."/>
            <person name="Alberti A."/>
            <person name="Theil S."/>
            <person name="Glover N."/>
            <person name="Barbe V."/>
            <person name="Daron J."/>
            <person name="Pingault L."/>
            <person name="Sourdille P."/>
            <person name="Couloux A."/>
            <person name="Paux E."/>
            <person name="Leroy P."/>
            <person name="Mangenot S."/>
            <person name="Guilhot N."/>
            <person name="Le Gouis J."/>
            <person name="Balfourier F."/>
            <person name="Alaux M."/>
            <person name="Jamilloux V."/>
            <person name="Poulain J."/>
            <person name="Durand C."/>
            <person name="Bellec A."/>
            <person name="Gaspin C."/>
            <person name="Safar J."/>
            <person name="Dolezel J."/>
            <person name="Rogers J."/>
            <person name="Vandepoele K."/>
            <person name="Aury J.M."/>
            <person name="Mayer K."/>
            <person name="Berges H."/>
            <person name="Quesneville H."/>
            <person name="Wincker P."/>
            <person name="Feuillet C."/>
        </authorList>
    </citation>
    <scope>NUCLEOTIDE SEQUENCE</scope>
</reference>
<keyword evidence="2" id="KW-0812">Transmembrane</keyword>
<feature type="region of interest" description="Disordered" evidence="1">
    <location>
        <begin position="343"/>
        <end position="368"/>
    </location>
</feature>
<evidence type="ECO:0000313" key="3">
    <source>
        <dbReference type="EMBL" id="CDM86831.1"/>
    </source>
</evidence>
<accession>A0A080YTY9</accession>
<organism evidence="3">
    <name type="scientific">Triticum aestivum</name>
    <name type="common">Wheat</name>
    <dbReference type="NCBI Taxonomy" id="4565"/>
    <lineage>
        <taxon>Eukaryota</taxon>
        <taxon>Viridiplantae</taxon>
        <taxon>Streptophyta</taxon>
        <taxon>Embryophyta</taxon>
        <taxon>Tracheophyta</taxon>
        <taxon>Spermatophyta</taxon>
        <taxon>Magnoliopsida</taxon>
        <taxon>Liliopsida</taxon>
        <taxon>Poales</taxon>
        <taxon>Poaceae</taxon>
        <taxon>BOP clade</taxon>
        <taxon>Pooideae</taxon>
        <taxon>Triticodae</taxon>
        <taxon>Triticeae</taxon>
        <taxon>Triticinae</taxon>
        <taxon>Triticum</taxon>
    </lineage>
</organism>
<sequence length="399" mass="42021">MPTKSKISPSPPPPHPLHQDRTNHPDGHHRAAARHGAPVALALALLALALAPLTAAEIWWMAIRTDPRTIIPLDEFGFSNQSVLELNVTGIAFDPRTSTSPSSTSSSPPSMHGCTFSASTQRQPPPPPAAKPAPKDMCDPTAEPDELDEDVVESDLDLDEDGIVHPDHDDAPQKSEQLPAKIDRQFWTIYFLLARSYILPMQIAKAGGEKWKSMSDAASALLLLTSSTVSGAVVLLEATGVTPAVYSGDHKLFATTSSDPPMAPRSQAPLLRGRALAGWLAARSELAGGSRRPGQPHLPGIGPIPVPLETRPAAPRRPRLLAHLAGPRLLACLAGPDPIAAAGPCPDPDRMALAGPGPDDIAPAGPDPTPHRLTRRAAPATASRVGHGVNPVLVVLHSF</sequence>
<evidence type="ECO:0000256" key="1">
    <source>
        <dbReference type="SAM" id="MobiDB-lite"/>
    </source>
</evidence>
<gene>
    <name evidence="3" type="ORF">TRAES_3BF118000020CFD_c1</name>
</gene>
<protein>
    <submittedName>
        <fullName evidence="3">Uncharacterized protein</fullName>
    </submittedName>
</protein>
<feature type="compositionally biased region" description="Low complexity" evidence="1">
    <location>
        <begin position="354"/>
        <end position="364"/>
    </location>
</feature>
<keyword evidence="2" id="KW-1133">Transmembrane helix</keyword>
<proteinExistence type="predicted"/>